<evidence type="ECO:0000256" key="9">
    <source>
        <dbReference type="SAM" id="MobiDB-lite"/>
    </source>
</evidence>
<feature type="region of interest" description="Disordered" evidence="9">
    <location>
        <begin position="340"/>
        <end position="381"/>
    </location>
</feature>
<dbReference type="Pfam" id="PF12157">
    <property type="entry name" value="DUF3591"/>
    <property type="match status" value="1"/>
</dbReference>
<evidence type="ECO:0000256" key="3">
    <source>
        <dbReference type="ARBA" id="ARBA00023015"/>
    </source>
</evidence>
<dbReference type="SMART" id="SM00297">
    <property type="entry name" value="BROMO"/>
    <property type="match status" value="2"/>
</dbReference>
<dbReference type="PROSITE" id="PS50014">
    <property type="entry name" value="BROMODOMAIN_2"/>
    <property type="match status" value="2"/>
</dbReference>
<dbReference type="SUPFAM" id="SSF47370">
    <property type="entry name" value="Bromodomain"/>
    <property type="match status" value="2"/>
</dbReference>
<proteinExistence type="inferred from homology"/>
<name>A0AAV1ZJJ8_9ARAC</name>
<protein>
    <recommendedName>
        <fullName evidence="10">Bromo domain-containing protein</fullName>
    </recommendedName>
</protein>
<dbReference type="Pfam" id="PF00439">
    <property type="entry name" value="Bromodomain"/>
    <property type="match status" value="2"/>
</dbReference>
<dbReference type="Gene3D" id="1.20.920.10">
    <property type="entry name" value="Bromodomain-like"/>
    <property type="match status" value="2"/>
</dbReference>
<accession>A0AAV1ZJJ8</accession>
<keyword evidence="8" id="KW-0175">Coiled coil</keyword>
<evidence type="ECO:0000313" key="11">
    <source>
        <dbReference type="EMBL" id="CAL1270410.1"/>
    </source>
</evidence>
<feature type="region of interest" description="Disordered" evidence="9">
    <location>
        <begin position="1"/>
        <end position="44"/>
    </location>
</feature>
<evidence type="ECO:0000256" key="2">
    <source>
        <dbReference type="ARBA" id="ARBA00009064"/>
    </source>
</evidence>
<feature type="domain" description="Bromo" evidence="10">
    <location>
        <begin position="1216"/>
        <end position="1286"/>
    </location>
</feature>
<evidence type="ECO:0000313" key="12">
    <source>
        <dbReference type="Proteomes" id="UP001497382"/>
    </source>
</evidence>
<feature type="domain" description="Bromo" evidence="10">
    <location>
        <begin position="1338"/>
        <end position="1408"/>
    </location>
</feature>
<dbReference type="PROSITE" id="PS00633">
    <property type="entry name" value="BROMODOMAIN_1"/>
    <property type="match status" value="2"/>
</dbReference>
<dbReference type="InterPro" id="IPR018359">
    <property type="entry name" value="Bromodomain_CS"/>
</dbReference>
<dbReference type="GO" id="GO:0017025">
    <property type="term" value="F:TBP-class protein binding"/>
    <property type="evidence" value="ECO:0007669"/>
    <property type="project" value="InterPro"/>
</dbReference>
<evidence type="ECO:0000256" key="8">
    <source>
        <dbReference type="SAM" id="Coils"/>
    </source>
</evidence>
<comment type="subcellular location">
    <subcellularLocation>
        <location evidence="1">Nucleus</location>
    </subcellularLocation>
</comment>
<evidence type="ECO:0000256" key="1">
    <source>
        <dbReference type="ARBA" id="ARBA00004123"/>
    </source>
</evidence>
<dbReference type="PANTHER" id="PTHR13900">
    <property type="entry name" value="TRANSCRIPTION INITIATION FACTOR TFIID"/>
    <property type="match status" value="1"/>
</dbReference>
<evidence type="ECO:0000256" key="7">
    <source>
        <dbReference type="PROSITE-ProRule" id="PRU00035"/>
    </source>
</evidence>
<dbReference type="GO" id="GO:0051123">
    <property type="term" value="P:RNA polymerase II preinitiation complex assembly"/>
    <property type="evidence" value="ECO:0007669"/>
    <property type="project" value="TreeGrafter"/>
</dbReference>
<evidence type="ECO:0000256" key="6">
    <source>
        <dbReference type="ARBA" id="ARBA00023242"/>
    </source>
</evidence>
<gene>
    <name evidence="11" type="ORF">LARSCL_LOCUS5277</name>
</gene>
<evidence type="ECO:0000256" key="4">
    <source>
        <dbReference type="ARBA" id="ARBA00023117"/>
    </source>
</evidence>
<dbReference type="Proteomes" id="UP001497382">
    <property type="component" value="Unassembled WGS sequence"/>
</dbReference>
<dbReference type="GO" id="GO:0005669">
    <property type="term" value="C:transcription factor TFIID complex"/>
    <property type="evidence" value="ECO:0007669"/>
    <property type="project" value="InterPro"/>
</dbReference>
<dbReference type="InterPro" id="IPR022591">
    <property type="entry name" value="TAF1_HAT_dom"/>
</dbReference>
<dbReference type="EMBL" id="CAXIEN010000048">
    <property type="protein sequence ID" value="CAL1270410.1"/>
    <property type="molecule type" value="Genomic_DNA"/>
</dbReference>
<dbReference type="PANTHER" id="PTHR13900:SF0">
    <property type="entry name" value="TRANSCRIPTION INITIATION FACTOR TFIID SUBUNIT 1"/>
    <property type="match status" value="1"/>
</dbReference>
<comment type="similarity">
    <text evidence="2">Belongs to the TAF1 family.</text>
</comment>
<evidence type="ECO:0000259" key="10">
    <source>
        <dbReference type="PROSITE" id="PS50014"/>
    </source>
</evidence>
<sequence>MEEDENTSSDGSVPNSPSAVDYYDINELCDDEEQDHSASNAEQGNKDFIKEIKIACQERTSNEKHSDKPLASVLPVKYRDVDAKALFTHFRDGTLRFLRLFGPGKPSSMPDIWRSVRKRAVEIPVVQQQPIKELEVESDEESRFLLYNEPVPGSSTDESSFDSRVINNSWRFGAAKLWYDMAEVSETAETYDYGLKLKDSSYVEENGNKDDLPADAYWMVTLKPWEDDIIWDGDEVKEKVMKEAYNLNIPSGWIPVSADRTMSAFREHCKFISSQSDNPRFLQYVNKTLMRNDKKIMTQSIFPVENEKLLYDNWEDQVIWDSEAMNTICYPKPVENDPDIIVEIPDDKPPPPTSPELAKDRKDKKFRPVLKKPEEEEEEDSCSAVKDSFYNISNDEYYNPKITQETALKFGNSLLQHSIPSLELHGLLFPTNFTKEQLRHFHRPNLKDYPYGRTSRSKFHGVQSLSRYIKDKELERLKESEAAGGGEMFFMHTLSDLSGKDGTLVLFEFSEEHPPLISQVGMASRIKNYYRRKPGKDASMPDYKFGEIAYAHTSPFLGTLQPGQSLQAYENNLFRAPIYEHSVQDTDFLIIRTRNRYYIREINAIFLVGQELPLVEVPAPKSEKANSFIRDFLMVYIFRLFLKSPDIPQRVKTEVVKAAFPMYKETSIRKRLSSCATFNRTGFDSRYWVVKSDFRLPSEEEIRALVSPEQCCCFYSMLAAEQRLQDAGYGEKFQLMPEDETDSLQNKIADEVKAAPWNTSQAFISAIKGKCLLELWGSADPTGCGEGFSYVKIPNKPQISKDDNCGQNPAKRLVKGTDADLRRLSLSNAKKFLKNFNVPDREIKNLTRWEIVDVVRTLSTQQAKMGEDGITKFARGNLNSQSEYVRRYKEDCQRLFELQNKVLSSAEVLSSDEDASSEDESDLEEMGKHIESIISNKKSAKELSHESEEAERKELQKLMNSGQSKECLKDKLDQNNGNTYEGKILRIYRTYKNPATGVEFERSETVRKPDIIQMYLKIRETKDNAFIRNYSLDEAEKEEIRKEKRRIQDQLRRIKRNELKLQNVEPAKKKLKVETPASLKVKCGACGAPGHMRTNKSCPLYASSPSLPPISVAMTEEEEEEAVEKTAALDEPDLLKIDETKIIISTKVVKHDAELRKKSLILKIPKNVVGDSVKKRRTYDEPTSDYLITPKVVNRKRVDPVVSINLIFEKIIAELKNLPDTEPFWKPVNAKQLPNYYNVITKPMDLNSMKEKARQHFYKSREEFVADLHQINENSEKYNGEHSIFTITAEKMMQHCFTLLKAEEEKLMDLEKTINPLLDTPRVAFNFLLNNIVSEQLKAVPESWPFHKPVDKRQVKGYYTKVEHPMDLDTIIKNCKSNKYKTKLAFFSDVELIYTNSKAYNGETSQYTKTAQEIINVCRAALEAFADQLNRYEREIGAMNDNSPVESSPISTPSRKIKFVVKPQNHNGSIDNDIFVDVESFDTGAKSSSEKEYNFFPSSDMNGESLKEFPTEESNSSFISTDFGFEYLSEQINHSASPSIPTNVQSLLPVNGISITESTNDGPENMEPYFQTNCDIICDDLMLSSDSDEEMQTVNS</sequence>
<dbReference type="Pfam" id="PF15288">
    <property type="entry name" value="zf-CCHC_6"/>
    <property type="match status" value="1"/>
</dbReference>
<feature type="coiled-coil region" evidence="8">
    <location>
        <begin position="1030"/>
        <end position="1060"/>
    </location>
</feature>
<organism evidence="11 12">
    <name type="scientific">Larinioides sclopetarius</name>
    <dbReference type="NCBI Taxonomy" id="280406"/>
    <lineage>
        <taxon>Eukaryota</taxon>
        <taxon>Metazoa</taxon>
        <taxon>Ecdysozoa</taxon>
        <taxon>Arthropoda</taxon>
        <taxon>Chelicerata</taxon>
        <taxon>Arachnida</taxon>
        <taxon>Araneae</taxon>
        <taxon>Araneomorphae</taxon>
        <taxon>Entelegynae</taxon>
        <taxon>Araneoidea</taxon>
        <taxon>Araneidae</taxon>
        <taxon>Larinioides</taxon>
    </lineage>
</organism>
<feature type="compositionally biased region" description="Acidic residues" evidence="9">
    <location>
        <begin position="910"/>
        <end position="924"/>
    </location>
</feature>
<dbReference type="GO" id="GO:0004402">
    <property type="term" value="F:histone acetyltransferase activity"/>
    <property type="evidence" value="ECO:0007669"/>
    <property type="project" value="InterPro"/>
</dbReference>
<dbReference type="InterPro" id="IPR041670">
    <property type="entry name" value="Znf-CCHC_6"/>
</dbReference>
<keyword evidence="4 7" id="KW-0103">Bromodomain</keyword>
<feature type="region of interest" description="Disordered" evidence="9">
    <location>
        <begin position="907"/>
        <end position="926"/>
    </location>
</feature>
<keyword evidence="6" id="KW-0539">Nucleus</keyword>
<feature type="coiled-coil region" evidence="8">
    <location>
        <begin position="1415"/>
        <end position="1442"/>
    </location>
</feature>
<keyword evidence="5" id="KW-0804">Transcription</keyword>
<dbReference type="InterPro" id="IPR036427">
    <property type="entry name" value="Bromodomain-like_sf"/>
</dbReference>
<feature type="compositionally biased region" description="Polar residues" evidence="9">
    <location>
        <begin position="8"/>
        <end position="18"/>
    </location>
</feature>
<comment type="caution">
    <text evidence="11">The sequence shown here is derived from an EMBL/GenBank/DDBJ whole genome shotgun (WGS) entry which is preliminary data.</text>
</comment>
<keyword evidence="12" id="KW-1185">Reference proteome</keyword>
<reference evidence="11 12" key="1">
    <citation type="submission" date="2024-04" db="EMBL/GenBank/DDBJ databases">
        <authorList>
            <person name="Rising A."/>
            <person name="Reimegard J."/>
            <person name="Sonavane S."/>
            <person name="Akerstrom W."/>
            <person name="Nylinder S."/>
            <person name="Hedman E."/>
            <person name="Kallberg Y."/>
        </authorList>
    </citation>
    <scope>NUCLEOTIDE SEQUENCE [LARGE SCALE GENOMIC DNA]</scope>
</reference>
<dbReference type="CDD" id="cd05511">
    <property type="entry name" value="Bromo_TFIID"/>
    <property type="match status" value="1"/>
</dbReference>
<dbReference type="PRINTS" id="PR00503">
    <property type="entry name" value="BROMODOMAIN"/>
</dbReference>
<evidence type="ECO:0000256" key="5">
    <source>
        <dbReference type="ARBA" id="ARBA00023163"/>
    </source>
</evidence>
<dbReference type="GO" id="GO:0016251">
    <property type="term" value="F:RNA polymerase II general transcription initiation factor activity"/>
    <property type="evidence" value="ECO:0007669"/>
    <property type="project" value="InterPro"/>
</dbReference>
<dbReference type="InterPro" id="IPR001487">
    <property type="entry name" value="Bromodomain"/>
</dbReference>
<keyword evidence="3" id="KW-0805">Transcription regulation</keyword>
<dbReference type="InterPro" id="IPR040240">
    <property type="entry name" value="TAF1"/>
</dbReference>